<dbReference type="InterPro" id="IPR004827">
    <property type="entry name" value="bZIP"/>
</dbReference>
<dbReference type="AlphaFoldDB" id="V7B1P2"/>
<keyword evidence="4" id="KW-0804">Transcription</keyword>
<protein>
    <recommendedName>
        <fullName evidence="7">BZIP domain-containing protein</fullName>
    </recommendedName>
</protein>
<feature type="domain" description="BZIP" evidence="7">
    <location>
        <begin position="96"/>
        <end position="145"/>
    </location>
</feature>
<keyword evidence="2" id="KW-0805">Transcription regulation</keyword>
<dbReference type="PROSITE" id="PS50217">
    <property type="entry name" value="BZIP"/>
    <property type="match status" value="1"/>
</dbReference>
<dbReference type="InterPro" id="IPR044521">
    <property type="entry name" value="AtbZIP8/43"/>
</dbReference>
<dbReference type="PANTHER" id="PTHR46324">
    <property type="entry name" value="BASIC LEUCINE ZIPPER 43-RELATED"/>
    <property type="match status" value="1"/>
</dbReference>
<sequence>MEGNEAKRLGGPPNFSTLTQHSSFLSPTQNSTLNNETTEGHMRYRDCIFTHVDSSQVLHHIPLYCSRLHLSNNTNSPNTSSNSNNNNNADEAIALLEDRKKRMFSNRESARRSRMQKKQQIESLQCHLDHLQTLNRQLSEKIIYLLECNQQILQHNAQLKDKVSYLQVAVSELLGPPGHVDQSNHFPH</sequence>
<evidence type="ECO:0000256" key="6">
    <source>
        <dbReference type="SAM" id="MobiDB-lite"/>
    </source>
</evidence>
<dbReference type="CDD" id="cd14702">
    <property type="entry name" value="bZIP_plant_GBF1"/>
    <property type="match status" value="1"/>
</dbReference>
<feature type="compositionally biased region" description="Polar residues" evidence="6">
    <location>
        <begin position="14"/>
        <end position="36"/>
    </location>
</feature>
<dbReference type="eggNOG" id="ENOG502S67V">
    <property type="taxonomic scope" value="Eukaryota"/>
</dbReference>
<dbReference type="Gene3D" id="1.20.5.170">
    <property type="match status" value="1"/>
</dbReference>
<organism evidence="8 9">
    <name type="scientific">Phaseolus vulgaris</name>
    <name type="common">Kidney bean</name>
    <name type="synonym">French bean</name>
    <dbReference type="NCBI Taxonomy" id="3885"/>
    <lineage>
        <taxon>Eukaryota</taxon>
        <taxon>Viridiplantae</taxon>
        <taxon>Streptophyta</taxon>
        <taxon>Embryophyta</taxon>
        <taxon>Tracheophyta</taxon>
        <taxon>Spermatophyta</taxon>
        <taxon>Magnoliopsida</taxon>
        <taxon>eudicotyledons</taxon>
        <taxon>Gunneridae</taxon>
        <taxon>Pentapetalae</taxon>
        <taxon>rosids</taxon>
        <taxon>fabids</taxon>
        <taxon>Fabales</taxon>
        <taxon>Fabaceae</taxon>
        <taxon>Papilionoideae</taxon>
        <taxon>50 kb inversion clade</taxon>
        <taxon>NPAAA clade</taxon>
        <taxon>indigoferoid/millettioid clade</taxon>
        <taxon>Phaseoleae</taxon>
        <taxon>Phaseolus</taxon>
    </lineage>
</organism>
<dbReference type="FunFam" id="1.20.5.170:FF:000020">
    <property type="entry name" value="BZIP transcription factor"/>
    <property type="match status" value="1"/>
</dbReference>
<evidence type="ECO:0000256" key="3">
    <source>
        <dbReference type="ARBA" id="ARBA00023125"/>
    </source>
</evidence>
<dbReference type="InterPro" id="IPR046347">
    <property type="entry name" value="bZIP_sf"/>
</dbReference>
<dbReference type="InterPro" id="IPR045314">
    <property type="entry name" value="bZIP_plant_GBF1"/>
</dbReference>
<keyword evidence="3" id="KW-0238">DNA-binding</keyword>
<proteinExistence type="predicted"/>
<dbReference type="STRING" id="3885.V7B1P2"/>
<keyword evidence="9" id="KW-1185">Reference proteome</keyword>
<dbReference type="OrthoDB" id="551672at2759"/>
<evidence type="ECO:0000259" key="7">
    <source>
        <dbReference type="PROSITE" id="PS50217"/>
    </source>
</evidence>
<dbReference type="Pfam" id="PF07716">
    <property type="entry name" value="bZIP_2"/>
    <property type="match status" value="1"/>
</dbReference>
<evidence type="ECO:0000256" key="4">
    <source>
        <dbReference type="ARBA" id="ARBA00023163"/>
    </source>
</evidence>
<evidence type="ECO:0000313" key="9">
    <source>
        <dbReference type="Proteomes" id="UP000000226"/>
    </source>
</evidence>
<dbReference type="EMBL" id="CM002296">
    <property type="protein sequence ID" value="ESW10381.1"/>
    <property type="molecule type" value="Genomic_DNA"/>
</dbReference>
<name>V7B1P2_PHAVU</name>
<dbReference type="Gramene" id="ESW10381">
    <property type="protein sequence ID" value="ESW10381"/>
    <property type="gene ID" value="PHAVU_009G204300g"/>
</dbReference>
<evidence type="ECO:0000256" key="2">
    <source>
        <dbReference type="ARBA" id="ARBA00023015"/>
    </source>
</evidence>
<dbReference type="SMR" id="V7B1P2"/>
<feature type="region of interest" description="Disordered" evidence="6">
    <location>
        <begin position="1"/>
        <end position="36"/>
    </location>
</feature>
<dbReference type="GO" id="GO:0003677">
    <property type="term" value="F:DNA binding"/>
    <property type="evidence" value="ECO:0007669"/>
    <property type="project" value="UniProtKB-KW"/>
</dbReference>
<dbReference type="PANTHER" id="PTHR46324:SF7">
    <property type="entry name" value="BASIC LEUCINE-ZIPPER 75"/>
    <property type="match status" value="1"/>
</dbReference>
<comment type="subcellular location">
    <subcellularLocation>
        <location evidence="1">Nucleus</location>
    </subcellularLocation>
</comment>
<dbReference type="GO" id="GO:0003700">
    <property type="term" value="F:DNA-binding transcription factor activity"/>
    <property type="evidence" value="ECO:0007669"/>
    <property type="project" value="InterPro"/>
</dbReference>
<evidence type="ECO:0000256" key="1">
    <source>
        <dbReference type="ARBA" id="ARBA00004123"/>
    </source>
</evidence>
<dbReference type="SMART" id="SM00338">
    <property type="entry name" value="BRLZ"/>
    <property type="match status" value="1"/>
</dbReference>
<evidence type="ECO:0000256" key="5">
    <source>
        <dbReference type="ARBA" id="ARBA00023242"/>
    </source>
</evidence>
<dbReference type="GO" id="GO:0005634">
    <property type="term" value="C:nucleus"/>
    <property type="evidence" value="ECO:0007669"/>
    <property type="project" value="UniProtKB-SubCell"/>
</dbReference>
<accession>V7B1P2</accession>
<dbReference type="GO" id="GO:0046983">
    <property type="term" value="F:protein dimerization activity"/>
    <property type="evidence" value="ECO:0007669"/>
    <property type="project" value="UniProtKB-ARBA"/>
</dbReference>
<dbReference type="Proteomes" id="UP000000226">
    <property type="component" value="Chromosome 9"/>
</dbReference>
<gene>
    <name evidence="8" type="ORF">PHAVU_009G204300g</name>
</gene>
<dbReference type="OMA" id="ARRSRMQ"/>
<reference evidence="9" key="1">
    <citation type="journal article" date="2014" name="Nat. Genet.">
        <title>A reference genome for common bean and genome-wide analysis of dual domestications.</title>
        <authorList>
            <person name="Schmutz J."/>
            <person name="McClean P.E."/>
            <person name="Mamidi S."/>
            <person name="Wu G.A."/>
            <person name="Cannon S.B."/>
            <person name="Grimwood J."/>
            <person name="Jenkins J."/>
            <person name="Shu S."/>
            <person name="Song Q."/>
            <person name="Chavarro C."/>
            <person name="Torres-Torres M."/>
            <person name="Geffroy V."/>
            <person name="Moghaddam S.M."/>
            <person name="Gao D."/>
            <person name="Abernathy B."/>
            <person name="Barry K."/>
            <person name="Blair M."/>
            <person name="Brick M.A."/>
            <person name="Chovatia M."/>
            <person name="Gepts P."/>
            <person name="Goodstein D.M."/>
            <person name="Gonzales M."/>
            <person name="Hellsten U."/>
            <person name="Hyten D.L."/>
            <person name="Jia G."/>
            <person name="Kelly J.D."/>
            <person name="Kudrna D."/>
            <person name="Lee R."/>
            <person name="Richard M.M."/>
            <person name="Miklas P.N."/>
            <person name="Osorno J.M."/>
            <person name="Rodrigues J."/>
            <person name="Thareau V."/>
            <person name="Urrea C.A."/>
            <person name="Wang M."/>
            <person name="Yu Y."/>
            <person name="Zhang M."/>
            <person name="Wing R.A."/>
            <person name="Cregan P.B."/>
            <person name="Rokhsar D.S."/>
            <person name="Jackson S.A."/>
        </authorList>
    </citation>
    <scope>NUCLEOTIDE SEQUENCE [LARGE SCALE GENOMIC DNA]</scope>
    <source>
        <strain evidence="9">cv. G19833</strain>
    </source>
</reference>
<dbReference type="SUPFAM" id="SSF57959">
    <property type="entry name" value="Leucine zipper domain"/>
    <property type="match status" value="1"/>
</dbReference>
<keyword evidence="5" id="KW-0539">Nucleus</keyword>
<evidence type="ECO:0000313" key="8">
    <source>
        <dbReference type="EMBL" id="ESW10381.1"/>
    </source>
</evidence>